<dbReference type="NCBIfam" id="TIGR02914">
    <property type="entry name" value="EpsI_fam"/>
    <property type="match status" value="1"/>
</dbReference>
<feature type="domain" description="Methanolan biosynthesis EpsI" evidence="1">
    <location>
        <begin position="11"/>
        <end position="211"/>
    </location>
</feature>
<reference evidence="2 3" key="1">
    <citation type="submission" date="2015-07" db="EMBL/GenBank/DDBJ databases">
        <title>Isolation and Genomic Characterization of a Novel Halophilic Metal-Reducing Deltaproteobacterium from the Deep Subsurface.</title>
        <authorList>
            <person name="Badalamenti J.P."/>
            <person name="Summers Z.M."/>
            <person name="Gralnick J.A."/>
            <person name="Bond D.R."/>
        </authorList>
    </citation>
    <scope>NUCLEOTIDE SEQUENCE [LARGE SCALE GENOMIC DNA]</scope>
    <source>
        <strain evidence="2 3">WTL</strain>
    </source>
</reference>
<sequence length="216" mass="24011">MPKTPFYFSLTILLLTLGLVHEVGSRGVPAVLQTNLENLPMQIAGYEGREDTFPQGVYDALPADLHLYRHYRSPQGSELSLYIGYYGTAKGGRSSHNPYACLPGAGWGIVESGTVEVHHVSVPQGVKVNYVVASKDGVNNVMLHWYQTAGTRVLATGFQQNIERFRGRILHNRNDGAYVQVNSLAPNKGISEVREEITKFVRKLIELLPDYWPLEG</sequence>
<dbReference type="InterPro" id="IPR014263">
    <property type="entry name" value="Methanolan_biosynth_EpsI"/>
</dbReference>
<name>A0A0M3QFV1_9BACT</name>
<protein>
    <submittedName>
        <fullName evidence="2">EpsI family protein</fullName>
    </submittedName>
</protein>
<dbReference type="AlphaFoldDB" id="A0A0M3QFV1"/>
<proteinExistence type="predicted"/>
<dbReference type="KEGG" id="des:DSOUD_2102"/>
<dbReference type="PATRIC" id="fig|1603606.3.peg.2271"/>
<dbReference type="Proteomes" id="UP000057158">
    <property type="component" value="Chromosome"/>
</dbReference>
<dbReference type="STRING" id="1603606.DSOUD_2102"/>
<evidence type="ECO:0000313" key="3">
    <source>
        <dbReference type="Proteomes" id="UP000057158"/>
    </source>
</evidence>
<organism evidence="2 3">
    <name type="scientific">Desulfuromonas soudanensis</name>
    <dbReference type="NCBI Taxonomy" id="1603606"/>
    <lineage>
        <taxon>Bacteria</taxon>
        <taxon>Pseudomonadati</taxon>
        <taxon>Thermodesulfobacteriota</taxon>
        <taxon>Desulfuromonadia</taxon>
        <taxon>Desulfuromonadales</taxon>
        <taxon>Desulfuromonadaceae</taxon>
        <taxon>Desulfuromonas</taxon>
    </lineage>
</organism>
<dbReference type="OrthoDB" id="9797363at2"/>
<dbReference type="EMBL" id="CP010802">
    <property type="protein sequence ID" value="ALC16869.1"/>
    <property type="molecule type" value="Genomic_DNA"/>
</dbReference>
<accession>A0A0M3QFV1</accession>
<dbReference type="Pfam" id="PF11984">
    <property type="entry name" value="DUF3485"/>
    <property type="match status" value="1"/>
</dbReference>
<evidence type="ECO:0000313" key="2">
    <source>
        <dbReference type="EMBL" id="ALC16869.1"/>
    </source>
</evidence>
<evidence type="ECO:0000259" key="1">
    <source>
        <dbReference type="Pfam" id="PF11984"/>
    </source>
</evidence>
<dbReference type="RefSeq" id="WP_053550922.1">
    <property type="nucleotide sequence ID" value="NZ_CP010802.1"/>
</dbReference>
<keyword evidence="3" id="KW-1185">Reference proteome</keyword>
<gene>
    <name evidence="2" type="ORF">DSOUD_2102</name>
</gene>